<dbReference type="RefSeq" id="WP_002974261.1">
    <property type="nucleotide sequence ID" value="NZ_AOGW02000010.1"/>
</dbReference>
<sequence length="143" mass="16364">MEEIIVKNSGYIILKQFTDQREGSLTVAESNRDIPFAIKRTYYINQKNASEVTRGNHAHKETVQVIFCLNGSFVLNLDDGSKTQKIKMNESHIGVILGKDLWHSMESISAGCVMLIFASDYFDENDYIRNYDAFLKYVALKNK</sequence>
<dbReference type="InterPro" id="IPR011051">
    <property type="entry name" value="RmlC_Cupin_sf"/>
</dbReference>
<dbReference type="CDD" id="cd20292">
    <property type="entry name" value="cupin_QdtA-like"/>
    <property type="match status" value="1"/>
</dbReference>
<comment type="caution">
    <text evidence="2">The sequence shown here is derived from an EMBL/GenBank/DDBJ whole genome shotgun (WGS) entry which is preliminary data.</text>
</comment>
<dbReference type="STRING" id="1257025.LEP1GSC203_1258"/>
<evidence type="ECO:0000313" key="2">
    <source>
        <dbReference type="EMBL" id="EMY61582.1"/>
    </source>
</evidence>
<dbReference type="OrthoDB" id="9795513at2"/>
<evidence type="ECO:0000259" key="1">
    <source>
        <dbReference type="Pfam" id="PF05523"/>
    </source>
</evidence>
<reference evidence="2" key="1">
    <citation type="submission" date="2013-03" db="EMBL/GenBank/DDBJ databases">
        <authorList>
            <person name="Harkins D.M."/>
            <person name="Durkin A.S."/>
            <person name="Brinkac L.M."/>
            <person name="Haft D.H."/>
            <person name="Selengut J.D."/>
            <person name="Sanka R."/>
            <person name="DePew J."/>
            <person name="Purushe J."/>
            <person name="Hartskeerl R.A."/>
            <person name="Ahmed A."/>
            <person name="van der Linden H."/>
            <person name="Goris M.G.A."/>
            <person name="Vinetz J.M."/>
            <person name="Sutton G.G."/>
            <person name="Nierman W.C."/>
            <person name="Fouts D.E."/>
        </authorList>
    </citation>
    <scope>NUCLEOTIDE SEQUENCE [LARGE SCALE GENOMIC DNA]</scope>
    <source>
        <strain evidence="2">LT 11-33</strain>
    </source>
</reference>
<dbReference type="AlphaFoldDB" id="N1VXS6"/>
<keyword evidence="3" id="KW-1185">Reference proteome</keyword>
<dbReference type="Gene3D" id="2.60.120.10">
    <property type="entry name" value="Jelly Rolls"/>
    <property type="match status" value="1"/>
</dbReference>
<dbReference type="EMBL" id="AOGW02000010">
    <property type="protein sequence ID" value="EMY61582.1"/>
    <property type="molecule type" value="Genomic_DNA"/>
</dbReference>
<gene>
    <name evidence="2" type="ORF">LEP1GSC203_1258</name>
</gene>
<dbReference type="InterPro" id="IPR014710">
    <property type="entry name" value="RmlC-like_jellyroll"/>
</dbReference>
<evidence type="ECO:0000313" key="3">
    <source>
        <dbReference type="Proteomes" id="UP000012371"/>
    </source>
</evidence>
<protein>
    <submittedName>
        <fullName evidence="2">WxcM-like protein</fullName>
    </submittedName>
</protein>
<dbReference type="InterPro" id="IPR008894">
    <property type="entry name" value="QdtA_cupin_dom"/>
</dbReference>
<proteinExistence type="predicted"/>
<dbReference type="SUPFAM" id="SSF51182">
    <property type="entry name" value="RmlC-like cupins"/>
    <property type="match status" value="1"/>
</dbReference>
<dbReference type="Proteomes" id="UP000012371">
    <property type="component" value="Unassembled WGS sequence"/>
</dbReference>
<dbReference type="Pfam" id="PF05523">
    <property type="entry name" value="FdtA"/>
    <property type="match status" value="1"/>
</dbReference>
<organism evidence="2 3">
    <name type="scientific">Leptospira terpstrae serovar Hualin str. LT 11-33 = ATCC 700639</name>
    <dbReference type="NCBI Taxonomy" id="1257025"/>
    <lineage>
        <taxon>Bacteria</taxon>
        <taxon>Pseudomonadati</taxon>
        <taxon>Spirochaetota</taxon>
        <taxon>Spirochaetia</taxon>
        <taxon>Leptospirales</taxon>
        <taxon>Leptospiraceae</taxon>
        <taxon>Leptospira</taxon>
    </lineage>
</organism>
<accession>N1VXS6</accession>
<name>N1VXS6_9LEPT</name>
<feature type="domain" description="Sugar 3,4-ketoisomerase QdtA cupin" evidence="1">
    <location>
        <begin position="11"/>
        <end position="138"/>
    </location>
</feature>